<comment type="caution">
    <text evidence="7">The sequence shown here is derived from an EMBL/GenBank/DDBJ whole genome shotgun (WGS) entry which is preliminary data.</text>
</comment>
<keyword evidence="4 5" id="KW-0472">Membrane</keyword>
<dbReference type="GO" id="GO:0008273">
    <property type="term" value="F:calcium, potassium:sodium antiporter activity"/>
    <property type="evidence" value="ECO:0007669"/>
    <property type="project" value="TreeGrafter"/>
</dbReference>
<feature type="transmembrane region" description="Helical" evidence="5">
    <location>
        <begin position="238"/>
        <end position="261"/>
    </location>
</feature>
<dbReference type="NCBIfam" id="TIGR00367">
    <property type="entry name" value="calcium/sodium antiporter"/>
    <property type="match status" value="1"/>
</dbReference>
<keyword evidence="2 5" id="KW-0812">Transmembrane</keyword>
<dbReference type="Gene3D" id="1.20.1420.30">
    <property type="entry name" value="NCX, central ion-binding region"/>
    <property type="match status" value="1"/>
</dbReference>
<dbReference type="PANTHER" id="PTHR10846">
    <property type="entry name" value="SODIUM/POTASSIUM/CALCIUM EXCHANGER"/>
    <property type="match status" value="1"/>
</dbReference>
<dbReference type="PANTHER" id="PTHR10846:SF8">
    <property type="entry name" value="INNER MEMBRANE PROTEIN YRBG"/>
    <property type="match status" value="1"/>
</dbReference>
<feature type="transmembrane region" description="Helical" evidence="5">
    <location>
        <begin position="105"/>
        <end position="123"/>
    </location>
</feature>
<evidence type="ECO:0000256" key="5">
    <source>
        <dbReference type="SAM" id="Phobius"/>
    </source>
</evidence>
<evidence type="ECO:0000256" key="4">
    <source>
        <dbReference type="ARBA" id="ARBA00023136"/>
    </source>
</evidence>
<feature type="transmembrane region" description="Helical" evidence="5">
    <location>
        <begin position="34"/>
        <end position="56"/>
    </location>
</feature>
<feature type="transmembrane region" description="Helical" evidence="5">
    <location>
        <begin position="68"/>
        <end position="90"/>
    </location>
</feature>
<organism evidence="7 8">
    <name type="scientific">Candidatus Falkowbacteria bacterium CG10_big_fil_rev_8_21_14_0_10_39_11</name>
    <dbReference type="NCBI Taxonomy" id="1974565"/>
    <lineage>
        <taxon>Bacteria</taxon>
        <taxon>Candidatus Falkowiibacteriota</taxon>
    </lineage>
</organism>
<dbReference type="GO" id="GO:0005886">
    <property type="term" value="C:plasma membrane"/>
    <property type="evidence" value="ECO:0007669"/>
    <property type="project" value="TreeGrafter"/>
</dbReference>
<feature type="transmembrane region" description="Helical" evidence="5">
    <location>
        <begin position="196"/>
        <end position="218"/>
    </location>
</feature>
<feature type="transmembrane region" description="Helical" evidence="5">
    <location>
        <begin position="135"/>
        <end position="152"/>
    </location>
</feature>
<dbReference type="InterPro" id="IPR004837">
    <property type="entry name" value="NaCa_Exmemb"/>
</dbReference>
<dbReference type="EMBL" id="PFAP01000031">
    <property type="protein sequence ID" value="PIR93910.1"/>
    <property type="molecule type" value="Genomic_DNA"/>
</dbReference>
<protein>
    <submittedName>
        <fullName evidence="7">Sodium:proton exchanger</fullName>
    </submittedName>
</protein>
<dbReference type="Pfam" id="PF01699">
    <property type="entry name" value="Na_Ca_ex"/>
    <property type="match status" value="2"/>
</dbReference>
<dbReference type="GO" id="GO:0006874">
    <property type="term" value="P:intracellular calcium ion homeostasis"/>
    <property type="evidence" value="ECO:0007669"/>
    <property type="project" value="TreeGrafter"/>
</dbReference>
<dbReference type="GO" id="GO:0005262">
    <property type="term" value="F:calcium channel activity"/>
    <property type="evidence" value="ECO:0007669"/>
    <property type="project" value="TreeGrafter"/>
</dbReference>
<comment type="subcellular location">
    <subcellularLocation>
        <location evidence="1">Membrane</location>
        <topology evidence="1">Multi-pass membrane protein</topology>
    </subcellularLocation>
</comment>
<sequence length="319" mass="33754">MLIALLILAAGFAVLIKSAEILINGSSALAKRMGISTIVIGLTVVAFGTSAPELIVNIFSSLQGSSEIAVGNIVGSNIANILLILGVAVIIRKMSVKRNTTWKEIPLSLLAVLVLAFLANDAIIDGAASSVLSRIDGLILLSFFIIFLYYTFGIAKLPQNGKDIKIKQMGKLKIAIFIIAGIVGLAVGGKLVVDNAIIIATFLGVSEALIGLTVIALGTSIPELVTAAVAAYKDQADIAIGNVVGSNIFNVLWILGLSAVIKPLPFTTALNIDVFIALAVTIILFFSIFIGEKHVLKRWEGLSFILLYIAYITYIIFRG</sequence>
<proteinExistence type="predicted"/>
<evidence type="ECO:0000256" key="3">
    <source>
        <dbReference type="ARBA" id="ARBA00022989"/>
    </source>
</evidence>
<feature type="transmembrane region" description="Helical" evidence="5">
    <location>
        <begin position="172"/>
        <end position="189"/>
    </location>
</feature>
<feature type="domain" description="Sodium/calcium exchanger membrane region" evidence="6">
    <location>
        <begin position="4"/>
        <end position="152"/>
    </location>
</feature>
<dbReference type="InterPro" id="IPR044880">
    <property type="entry name" value="NCX_ion-bd_dom_sf"/>
</dbReference>
<dbReference type="Proteomes" id="UP000229901">
    <property type="component" value="Unassembled WGS sequence"/>
</dbReference>
<accession>A0A2H0V6E7</accession>
<feature type="transmembrane region" description="Helical" evidence="5">
    <location>
        <begin position="268"/>
        <end position="289"/>
    </location>
</feature>
<evidence type="ECO:0000256" key="2">
    <source>
        <dbReference type="ARBA" id="ARBA00022692"/>
    </source>
</evidence>
<evidence type="ECO:0000259" key="6">
    <source>
        <dbReference type="Pfam" id="PF01699"/>
    </source>
</evidence>
<evidence type="ECO:0000313" key="7">
    <source>
        <dbReference type="EMBL" id="PIR93910.1"/>
    </source>
</evidence>
<feature type="transmembrane region" description="Helical" evidence="5">
    <location>
        <begin position="301"/>
        <end position="317"/>
    </location>
</feature>
<keyword evidence="3 5" id="KW-1133">Transmembrane helix</keyword>
<name>A0A2H0V6E7_9BACT</name>
<evidence type="ECO:0000256" key="1">
    <source>
        <dbReference type="ARBA" id="ARBA00004141"/>
    </source>
</evidence>
<gene>
    <name evidence="7" type="ORF">COT97_04265</name>
</gene>
<dbReference type="InterPro" id="IPR004481">
    <property type="entry name" value="K/Na/Ca-exchanger"/>
</dbReference>
<feature type="domain" description="Sodium/calcium exchanger membrane region" evidence="6">
    <location>
        <begin position="175"/>
        <end position="316"/>
    </location>
</feature>
<reference evidence="8" key="1">
    <citation type="submission" date="2017-09" db="EMBL/GenBank/DDBJ databases">
        <title>Depth-based differentiation of microbial function through sediment-hosted aquifers and enrichment of novel symbionts in the deep terrestrial subsurface.</title>
        <authorList>
            <person name="Probst A.J."/>
            <person name="Ladd B."/>
            <person name="Jarett J.K."/>
            <person name="Geller-Mcgrath D.E."/>
            <person name="Sieber C.M.K."/>
            <person name="Emerson J.B."/>
            <person name="Anantharaman K."/>
            <person name="Thomas B.C."/>
            <person name="Malmstrom R."/>
            <person name="Stieglmeier M."/>
            <person name="Klingl A."/>
            <person name="Woyke T."/>
            <person name="Ryan C.M."/>
            <person name="Banfield J.F."/>
        </authorList>
    </citation>
    <scope>NUCLEOTIDE SEQUENCE [LARGE SCALE GENOMIC DNA]</scope>
</reference>
<dbReference type="AlphaFoldDB" id="A0A2H0V6E7"/>
<evidence type="ECO:0000313" key="8">
    <source>
        <dbReference type="Proteomes" id="UP000229901"/>
    </source>
</evidence>